<name>A0AAX2QWR5_9BACT</name>
<proteinExistence type="predicted"/>
<organism evidence="1 2">
    <name type="scientific">Phocaeicola dorei</name>
    <dbReference type="NCBI Taxonomy" id="357276"/>
    <lineage>
        <taxon>Bacteria</taxon>
        <taxon>Pseudomonadati</taxon>
        <taxon>Bacteroidota</taxon>
        <taxon>Bacteroidia</taxon>
        <taxon>Bacteroidales</taxon>
        <taxon>Bacteroidaceae</taxon>
        <taxon>Phocaeicola</taxon>
    </lineage>
</organism>
<gene>
    <name evidence="1" type="ORF">E1J06_24780</name>
</gene>
<sequence>MKIEFIIYSHFFKERGMKVKGDWNFPHLPRIGEEISPHIIMFQNEFTYQNLLEYLTDEAKSDFNKFNDGEDDLEGNFKAWVYDVICEVNIVESIHYRPDTEDYTQIIPEICLSDLSNKYY</sequence>
<accession>A0AAX2QWR5</accession>
<dbReference type="AlphaFoldDB" id="A0AAX2QWR5"/>
<evidence type="ECO:0000313" key="2">
    <source>
        <dbReference type="Proteomes" id="UP000294834"/>
    </source>
</evidence>
<protein>
    <submittedName>
        <fullName evidence="1">Uncharacterized protein</fullName>
    </submittedName>
</protein>
<evidence type="ECO:0000313" key="1">
    <source>
        <dbReference type="EMBL" id="TDB02859.1"/>
    </source>
</evidence>
<reference evidence="1 2" key="1">
    <citation type="journal article" date="2019" name="Nat. Microbiol.">
        <title>Genomic variation and strain-specific functional adaptation in the human gut microbiome during early life.</title>
        <authorList>
            <person name="Vatanen T."/>
            <person name="Plichta D.R."/>
            <person name="Somani J."/>
            <person name="Munch P.C."/>
            <person name="Arthur T.D."/>
            <person name="Hall A.B."/>
            <person name="Rudolf S."/>
            <person name="Oakeley E.J."/>
            <person name="Ke X."/>
            <person name="Young R.A."/>
            <person name="Haiser H.J."/>
            <person name="Kolde R."/>
            <person name="Yassour M."/>
            <person name="Luopajarvi K."/>
            <person name="Siljander H."/>
            <person name="Virtanen S.M."/>
            <person name="Ilonen J."/>
            <person name="Uibo R."/>
            <person name="Tillmann V."/>
            <person name="Mokurov S."/>
            <person name="Dorshakova N."/>
            <person name="Porter J.A."/>
            <person name="McHardy A.C."/>
            <person name="Lahdesmaki H."/>
            <person name="Vlamakis H."/>
            <person name="Huttenhower C."/>
            <person name="Knip M."/>
            <person name="Xavier R.J."/>
        </authorList>
    </citation>
    <scope>NUCLEOTIDE SEQUENCE [LARGE SCALE GENOMIC DNA]</scope>
    <source>
        <strain evidence="1 2">RJX1052</strain>
    </source>
</reference>
<dbReference type="EMBL" id="SLTX01000003">
    <property type="protein sequence ID" value="TDB02859.1"/>
    <property type="molecule type" value="Genomic_DNA"/>
</dbReference>
<comment type="caution">
    <text evidence="1">The sequence shown here is derived from an EMBL/GenBank/DDBJ whole genome shotgun (WGS) entry which is preliminary data.</text>
</comment>
<dbReference type="Proteomes" id="UP000294834">
    <property type="component" value="Unassembled WGS sequence"/>
</dbReference>